<dbReference type="Proteomes" id="UP000237347">
    <property type="component" value="Unassembled WGS sequence"/>
</dbReference>
<name>A0AAW0KVB3_QUESU</name>
<comment type="caution">
    <text evidence="1">The sequence shown here is derived from an EMBL/GenBank/DDBJ whole genome shotgun (WGS) entry which is preliminary data.</text>
</comment>
<keyword evidence="2" id="KW-1185">Reference proteome</keyword>
<evidence type="ECO:0000313" key="2">
    <source>
        <dbReference type="Proteomes" id="UP000237347"/>
    </source>
</evidence>
<organism evidence="1 2">
    <name type="scientific">Quercus suber</name>
    <name type="common">Cork oak</name>
    <dbReference type="NCBI Taxonomy" id="58331"/>
    <lineage>
        <taxon>Eukaryota</taxon>
        <taxon>Viridiplantae</taxon>
        <taxon>Streptophyta</taxon>
        <taxon>Embryophyta</taxon>
        <taxon>Tracheophyta</taxon>
        <taxon>Spermatophyta</taxon>
        <taxon>Magnoliopsida</taxon>
        <taxon>eudicotyledons</taxon>
        <taxon>Gunneridae</taxon>
        <taxon>Pentapetalae</taxon>
        <taxon>rosids</taxon>
        <taxon>fabids</taxon>
        <taxon>Fagales</taxon>
        <taxon>Fagaceae</taxon>
        <taxon>Quercus</taxon>
    </lineage>
</organism>
<protein>
    <submittedName>
        <fullName evidence="1">Uncharacterized protein</fullName>
    </submittedName>
</protein>
<sequence>MGLLLRMRAIKGLLCKFVIFNMLEEKVISWLMP</sequence>
<evidence type="ECO:0000313" key="1">
    <source>
        <dbReference type="EMBL" id="KAK7842614.1"/>
    </source>
</evidence>
<reference evidence="1 2" key="1">
    <citation type="journal article" date="2018" name="Sci. Data">
        <title>The draft genome sequence of cork oak.</title>
        <authorList>
            <person name="Ramos A.M."/>
            <person name="Usie A."/>
            <person name="Barbosa P."/>
            <person name="Barros P.M."/>
            <person name="Capote T."/>
            <person name="Chaves I."/>
            <person name="Simoes F."/>
            <person name="Abreu I."/>
            <person name="Carrasquinho I."/>
            <person name="Faro C."/>
            <person name="Guimaraes J.B."/>
            <person name="Mendonca D."/>
            <person name="Nobrega F."/>
            <person name="Rodrigues L."/>
            <person name="Saibo N.J.M."/>
            <person name="Varela M.C."/>
            <person name="Egas C."/>
            <person name="Matos J."/>
            <person name="Miguel C.M."/>
            <person name="Oliveira M.M."/>
            <person name="Ricardo C.P."/>
            <person name="Goncalves S."/>
        </authorList>
    </citation>
    <scope>NUCLEOTIDE SEQUENCE [LARGE SCALE GENOMIC DNA]</scope>
    <source>
        <strain evidence="2">cv. HL8</strain>
    </source>
</reference>
<dbReference type="EMBL" id="PKMF04000218">
    <property type="protein sequence ID" value="KAK7842614.1"/>
    <property type="molecule type" value="Genomic_DNA"/>
</dbReference>
<dbReference type="AlphaFoldDB" id="A0AAW0KVB3"/>
<accession>A0AAW0KVB3</accession>
<gene>
    <name evidence="1" type="ORF">CFP56_013591</name>
</gene>
<proteinExistence type="predicted"/>